<keyword evidence="8" id="KW-1185">Reference proteome</keyword>
<dbReference type="InterPro" id="IPR045746">
    <property type="entry name" value="ACT14924-like_Acyltransf_dom"/>
</dbReference>
<evidence type="ECO:0000259" key="6">
    <source>
        <dbReference type="SMART" id="SM00563"/>
    </source>
</evidence>
<keyword evidence="3 7" id="KW-0808">Transferase</keyword>
<dbReference type="InterPro" id="IPR016181">
    <property type="entry name" value="Acyl_CoA_acyltransferase"/>
</dbReference>
<dbReference type="Pfam" id="PF13444">
    <property type="entry name" value="Acetyltransf_5"/>
    <property type="match status" value="1"/>
</dbReference>
<dbReference type="PANTHER" id="PTHR37323:SF1">
    <property type="entry name" value="L-ORNITHINE N(ALPHA)-ACYLTRANSFERASE"/>
    <property type="match status" value="1"/>
</dbReference>
<feature type="domain" description="Phospholipid/glycerol acyltransferase" evidence="6">
    <location>
        <begin position="77"/>
        <end position="195"/>
    </location>
</feature>
<accession>A0A7X8SMA8</accession>
<sequence>MKTEIIPTREIMNELNLSQWTAQLMMKATGLSVFNDIYTVLSDYEGIELIEETLKLLNIEVDINENELKNIPKNGPFITVSNHPYGLLDGIILIKVLQKIRPDFQVTANVLLEKMEPFRKLFISVDPFKKKSLNGFQKVLSRLEEGHCIGLFPAAEVSTYHNTHKTITDKPWSKSSIKLIQSANVPVIPIYFHGANSWSFHLLGKIHPLLRTFQLPNEFLKKRNQTIKVRIGQEIPVSKLQQFDQINDLRQYLRNKTYLLGEGMKQQRFLKPNKSIKDNVEPIIPQIPNSIIQDEIDQLPSSSVLCEHGHYEVRIAPADKIPYTLLEIGRLREITYRDVGEGTNREIDLDKFDEYYHHLFIWEKYTQKIIGAYRIGMGDEIIKHLGKKGFYTHTLFKFKDEFTHVLANGIELGRSFIIKEKQKDAFPLFILWKGINLLLKRNQQYKYMFGPVSISNDYSDAAKDAIIYYSYKYLFDEEVAQFVKARKRYKIKDHMKKYIDNLISGEKITIDELDKLIMDIEPKKYRVPVLIRQYIKLNGRLIGFNIDPKFNHCIDGLILVNVDNIPKKITNQLT</sequence>
<evidence type="ECO:0000256" key="5">
    <source>
        <dbReference type="ARBA" id="ARBA00023315"/>
    </source>
</evidence>
<evidence type="ECO:0000256" key="2">
    <source>
        <dbReference type="ARBA" id="ARBA00022516"/>
    </source>
</evidence>
<dbReference type="AlphaFoldDB" id="A0A7X8SMA8"/>
<dbReference type="PANTHER" id="PTHR37323">
    <property type="entry name" value="GCN5-RELATED N-ACETYLTRANSFERASE"/>
    <property type="match status" value="1"/>
</dbReference>
<organism evidence="7 8">
    <name type="scientific">Flammeovirga agarivorans</name>
    <dbReference type="NCBI Taxonomy" id="2726742"/>
    <lineage>
        <taxon>Bacteria</taxon>
        <taxon>Pseudomonadati</taxon>
        <taxon>Bacteroidota</taxon>
        <taxon>Cytophagia</taxon>
        <taxon>Cytophagales</taxon>
        <taxon>Flammeovirgaceae</taxon>
        <taxon>Flammeovirga</taxon>
    </lineage>
</organism>
<dbReference type="SUPFAM" id="SSF55729">
    <property type="entry name" value="Acyl-CoA N-acyltransferases (Nat)"/>
    <property type="match status" value="1"/>
</dbReference>
<dbReference type="InterPro" id="IPR002123">
    <property type="entry name" value="Plipid/glycerol_acylTrfase"/>
</dbReference>
<keyword evidence="2" id="KW-0444">Lipid biosynthesis</keyword>
<evidence type="ECO:0000313" key="7">
    <source>
        <dbReference type="EMBL" id="NLR92835.1"/>
    </source>
</evidence>
<dbReference type="Pfam" id="PF19576">
    <property type="entry name" value="Acyltransf_2"/>
    <property type="match status" value="1"/>
</dbReference>
<dbReference type="SUPFAM" id="SSF69593">
    <property type="entry name" value="Glycerol-3-phosphate (1)-acyltransferase"/>
    <property type="match status" value="1"/>
</dbReference>
<reference evidence="7 8" key="1">
    <citation type="submission" date="2020-04" db="EMBL/GenBank/DDBJ databases">
        <title>Flammeovirga sp. SR4, a novel species isolated from seawater.</title>
        <authorList>
            <person name="Wang X."/>
        </authorList>
    </citation>
    <scope>NUCLEOTIDE SEQUENCE [LARGE SCALE GENOMIC DNA]</scope>
    <source>
        <strain evidence="7 8">SR4</strain>
    </source>
</reference>
<dbReference type="CDD" id="cd07986">
    <property type="entry name" value="LPLAT_ACT14924-like"/>
    <property type="match status" value="1"/>
</dbReference>
<dbReference type="RefSeq" id="WP_168883552.1">
    <property type="nucleotide sequence ID" value="NZ_JABAIL010000005.1"/>
</dbReference>
<keyword evidence="5 7" id="KW-0012">Acyltransferase</keyword>
<name>A0A7X8SMA8_9BACT</name>
<gene>
    <name evidence="7" type="ORF">HGP29_16580</name>
</gene>
<dbReference type="InterPro" id="IPR052351">
    <property type="entry name" value="Ornithine_N-alpha-AT"/>
</dbReference>
<dbReference type="EMBL" id="JABAIL010000005">
    <property type="protein sequence ID" value="NLR92835.1"/>
    <property type="molecule type" value="Genomic_DNA"/>
</dbReference>
<dbReference type="Proteomes" id="UP000585050">
    <property type="component" value="Unassembled WGS sequence"/>
</dbReference>
<comment type="pathway">
    <text evidence="1">Lipid metabolism.</text>
</comment>
<evidence type="ECO:0000313" key="8">
    <source>
        <dbReference type="Proteomes" id="UP000585050"/>
    </source>
</evidence>
<proteinExistence type="predicted"/>
<evidence type="ECO:0000256" key="4">
    <source>
        <dbReference type="ARBA" id="ARBA00023098"/>
    </source>
</evidence>
<evidence type="ECO:0000256" key="3">
    <source>
        <dbReference type="ARBA" id="ARBA00022679"/>
    </source>
</evidence>
<comment type="caution">
    <text evidence="7">The sequence shown here is derived from an EMBL/GenBank/DDBJ whole genome shotgun (WGS) entry which is preliminary data.</text>
</comment>
<dbReference type="GO" id="GO:0016746">
    <property type="term" value="F:acyltransferase activity"/>
    <property type="evidence" value="ECO:0007669"/>
    <property type="project" value="UniProtKB-KW"/>
</dbReference>
<evidence type="ECO:0000256" key="1">
    <source>
        <dbReference type="ARBA" id="ARBA00005189"/>
    </source>
</evidence>
<dbReference type="SMART" id="SM00563">
    <property type="entry name" value="PlsC"/>
    <property type="match status" value="1"/>
</dbReference>
<keyword evidence="4" id="KW-0443">Lipid metabolism</keyword>
<dbReference type="GO" id="GO:0006629">
    <property type="term" value="P:lipid metabolic process"/>
    <property type="evidence" value="ECO:0007669"/>
    <property type="project" value="UniProtKB-KW"/>
</dbReference>
<protein>
    <submittedName>
        <fullName evidence="7">Lysophospholipid acyltransferase family protein</fullName>
    </submittedName>
</protein>